<accession>A0A098BAZ2</accession>
<evidence type="ECO:0000313" key="2">
    <source>
        <dbReference type="EMBL" id="CDX05061.1"/>
    </source>
</evidence>
<sequence length="122" mass="13206">MALWMTKNNLILLLVGTSFILMGVAVTGNSNLLGALPGYVLGFLLTFWLHRDTLRSVDDEVVIAIKRMRRSFFARLGMVTLVVVAVGRFQAAWLFPLALGIALGLAISLMASIKNILSSGKG</sequence>
<feature type="transmembrane region" description="Helical" evidence="1">
    <location>
        <begin position="72"/>
        <end position="91"/>
    </location>
</feature>
<keyword evidence="1" id="KW-0812">Transmembrane</keyword>
<feature type="transmembrane region" description="Helical" evidence="1">
    <location>
        <begin position="97"/>
        <end position="117"/>
    </location>
</feature>
<dbReference type="RefSeq" id="WP_015945471.1">
    <property type="nucleotide sequence ID" value="NZ_LK996017.1"/>
</dbReference>
<dbReference type="EMBL" id="LK996017">
    <property type="protein sequence ID" value="CDX05061.1"/>
    <property type="molecule type" value="Genomic_DNA"/>
</dbReference>
<keyword evidence="1" id="KW-1133">Transmembrane helix</keyword>
<reference evidence="2" key="1">
    <citation type="submission" date="2014-07" db="EMBL/GenBank/DDBJ databases">
        <authorList>
            <person name="Hornung V.Bastian."/>
        </authorList>
    </citation>
    <scope>NUCLEOTIDE SEQUENCE</scope>
    <source>
        <strain evidence="2">PCE-S</strain>
    </source>
</reference>
<gene>
    <name evidence="2" type="ORF">DPCES_5175</name>
</gene>
<dbReference type="AlphaFoldDB" id="A0A098BAZ2"/>
<dbReference type="PATRIC" id="fig|49338.4.peg.5571"/>
<evidence type="ECO:0000256" key="1">
    <source>
        <dbReference type="SAM" id="Phobius"/>
    </source>
</evidence>
<name>A0A098BAZ2_DESHA</name>
<feature type="transmembrane region" description="Helical" evidence="1">
    <location>
        <begin position="35"/>
        <end position="51"/>
    </location>
</feature>
<organism evidence="2">
    <name type="scientific">Desulfitobacterium hafniense</name>
    <name type="common">Desulfitobacterium frappieri</name>
    <dbReference type="NCBI Taxonomy" id="49338"/>
    <lineage>
        <taxon>Bacteria</taxon>
        <taxon>Bacillati</taxon>
        <taxon>Bacillota</taxon>
        <taxon>Clostridia</taxon>
        <taxon>Eubacteriales</taxon>
        <taxon>Desulfitobacteriaceae</taxon>
        <taxon>Desulfitobacterium</taxon>
    </lineage>
</organism>
<protein>
    <submittedName>
        <fullName evidence="2">ATP synthase I</fullName>
    </submittedName>
</protein>
<keyword evidence="1" id="KW-0472">Membrane</keyword>
<proteinExistence type="predicted"/>